<sequence length="184" mass="19800">MDHERSAAQSPAAAGGAGEEWLLAGRVGRPHGLDGSVHVTQPRAALLDAVELLVVDGRGEQIVRRAGTAARPIIRLASCTSRTAAEALRGRDLLVSRADAPPLEEDEWWPEEIEGCRVHDGDREVGIVRTLRPLPSCEVLEIARDGGGEDLLVPLIRDAVRSVDVEARRIEIDLAFLGEDEPAS</sequence>
<dbReference type="InterPro" id="IPR002676">
    <property type="entry name" value="RimM_N"/>
</dbReference>
<dbReference type="InterPro" id="IPR011033">
    <property type="entry name" value="PRC_barrel-like_sf"/>
</dbReference>
<dbReference type="InterPro" id="IPR036976">
    <property type="entry name" value="RimM_N_sf"/>
</dbReference>
<dbReference type="EMBL" id="JAWSTH010000042">
    <property type="protein sequence ID" value="MDW5595884.1"/>
    <property type="molecule type" value="Genomic_DNA"/>
</dbReference>
<gene>
    <name evidence="5 8" type="primary">rimM</name>
    <name evidence="8" type="ORF">R7226_16165</name>
</gene>
<comment type="subcellular location">
    <subcellularLocation>
        <location evidence="5">Cytoplasm</location>
    </subcellularLocation>
</comment>
<dbReference type="Pfam" id="PF24986">
    <property type="entry name" value="PRC_RimM"/>
    <property type="match status" value="1"/>
</dbReference>
<keyword evidence="9" id="KW-1185">Reference proteome</keyword>
<comment type="caution">
    <text evidence="8">The sequence shown here is derived from an EMBL/GenBank/DDBJ whole genome shotgun (WGS) entry which is preliminary data.</text>
</comment>
<dbReference type="Pfam" id="PF01782">
    <property type="entry name" value="RimM"/>
    <property type="match status" value="1"/>
</dbReference>
<reference evidence="9" key="1">
    <citation type="submission" date="2023-07" db="EMBL/GenBank/DDBJ databases">
        <title>Conexibacter stalactiti sp. nov., isolated from stalactites in a lava cave and emended description of the genus Conexibacter.</title>
        <authorList>
            <person name="Lee S.D."/>
        </authorList>
    </citation>
    <scope>NUCLEOTIDE SEQUENCE [LARGE SCALE GENOMIC DNA]</scope>
    <source>
        <strain evidence="9">KCTC 39840</strain>
    </source>
</reference>
<keyword evidence="3 5" id="KW-0698">rRNA processing</keyword>
<comment type="similarity">
    <text evidence="5">Belongs to the RimM family.</text>
</comment>
<proteinExistence type="inferred from homology"/>
<dbReference type="HAMAP" id="MF_00014">
    <property type="entry name" value="Ribosome_mat_RimM"/>
    <property type="match status" value="1"/>
</dbReference>
<protein>
    <recommendedName>
        <fullName evidence="5">Ribosome maturation factor RimM</fullName>
    </recommendedName>
</protein>
<feature type="domain" description="RimM N-terminal" evidence="6">
    <location>
        <begin position="24"/>
        <end position="98"/>
    </location>
</feature>
<dbReference type="SUPFAM" id="SSF50346">
    <property type="entry name" value="PRC-barrel domain"/>
    <property type="match status" value="1"/>
</dbReference>
<dbReference type="SUPFAM" id="SSF50447">
    <property type="entry name" value="Translation proteins"/>
    <property type="match status" value="1"/>
</dbReference>
<keyword evidence="1 5" id="KW-0963">Cytoplasm</keyword>
<dbReference type="Gene3D" id="2.30.30.240">
    <property type="entry name" value="PRC-barrel domain"/>
    <property type="match status" value="1"/>
</dbReference>
<comment type="domain">
    <text evidence="5">The PRC barrel domain binds ribosomal protein uS19.</text>
</comment>
<dbReference type="PANTHER" id="PTHR33692">
    <property type="entry name" value="RIBOSOME MATURATION FACTOR RIMM"/>
    <property type="match status" value="1"/>
</dbReference>
<accession>A0ABU4HRR2</accession>
<evidence type="ECO:0000313" key="9">
    <source>
        <dbReference type="Proteomes" id="UP001284601"/>
    </source>
</evidence>
<comment type="subunit">
    <text evidence="5">Binds ribosomal protein uS19.</text>
</comment>
<evidence type="ECO:0000256" key="4">
    <source>
        <dbReference type="ARBA" id="ARBA00023186"/>
    </source>
</evidence>
<dbReference type="NCBIfam" id="TIGR02273">
    <property type="entry name" value="16S_RimM"/>
    <property type="match status" value="1"/>
</dbReference>
<dbReference type="PANTHER" id="PTHR33692:SF1">
    <property type="entry name" value="RIBOSOME MATURATION FACTOR RIMM"/>
    <property type="match status" value="1"/>
</dbReference>
<dbReference type="Gene3D" id="2.40.30.60">
    <property type="entry name" value="RimM"/>
    <property type="match status" value="1"/>
</dbReference>
<keyword evidence="2 5" id="KW-0690">Ribosome biogenesis</keyword>
<comment type="function">
    <text evidence="5">An accessory protein needed during the final step in the assembly of 30S ribosomal subunit, possibly for assembly of the head region. Essential for efficient processing of 16S rRNA. May be needed both before and after RbfA during the maturation of 16S rRNA. It has affinity for free ribosomal 30S subunits but not for 70S ribosomes.</text>
</comment>
<evidence type="ECO:0000256" key="3">
    <source>
        <dbReference type="ARBA" id="ARBA00022552"/>
    </source>
</evidence>
<dbReference type="InterPro" id="IPR009000">
    <property type="entry name" value="Transl_B-barrel_sf"/>
</dbReference>
<name>A0ABU4HRR2_9ACTN</name>
<evidence type="ECO:0000313" key="8">
    <source>
        <dbReference type="EMBL" id="MDW5595884.1"/>
    </source>
</evidence>
<organism evidence="8 9">
    <name type="scientific">Conexibacter stalactiti</name>
    <dbReference type="NCBI Taxonomy" id="1940611"/>
    <lineage>
        <taxon>Bacteria</taxon>
        <taxon>Bacillati</taxon>
        <taxon>Actinomycetota</taxon>
        <taxon>Thermoleophilia</taxon>
        <taxon>Solirubrobacterales</taxon>
        <taxon>Conexibacteraceae</taxon>
        <taxon>Conexibacter</taxon>
    </lineage>
</organism>
<dbReference type="InterPro" id="IPR011961">
    <property type="entry name" value="RimM"/>
</dbReference>
<dbReference type="Proteomes" id="UP001284601">
    <property type="component" value="Unassembled WGS sequence"/>
</dbReference>
<evidence type="ECO:0000259" key="7">
    <source>
        <dbReference type="Pfam" id="PF24986"/>
    </source>
</evidence>
<dbReference type="InterPro" id="IPR056792">
    <property type="entry name" value="PRC_RimM"/>
</dbReference>
<dbReference type="RefSeq" id="WP_318598228.1">
    <property type="nucleotide sequence ID" value="NZ_JAWSTH010000042.1"/>
</dbReference>
<feature type="domain" description="Ribosome maturation factor RimM PRC barrel" evidence="7">
    <location>
        <begin position="111"/>
        <end position="174"/>
    </location>
</feature>
<evidence type="ECO:0000256" key="1">
    <source>
        <dbReference type="ARBA" id="ARBA00022490"/>
    </source>
</evidence>
<keyword evidence="4 5" id="KW-0143">Chaperone</keyword>
<evidence type="ECO:0000256" key="2">
    <source>
        <dbReference type="ARBA" id="ARBA00022517"/>
    </source>
</evidence>
<evidence type="ECO:0000256" key="5">
    <source>
        <dbReference type="HAMAP-Rule" id="MF_00014"/>
    </source>
</evidence>
<evidence type="ECO:0000259" key="6">
    <source>
        <dbReference type="Pfam" id="PF01782"/>
    </source>
</evidence>